<protein>
    <recommendedName>
        <fullName evidence="3">Minor tail protein</fullName>
    </recommendedName>
</protein>
<proteinExistence type="predicted"/>
<reference evidence="1 2" key="1">
    <citation type="submission" date="2023-07" db="EMBL/GenBank/DDBJ databases">
        <authorList>
            <person name="Girao M."/>
            <person name="Carvalho M.F."/>
        </authorList>
    </citation>
    <scope>NUCLEOTIDE SEQUENCE [LARGE SCALE GENOMIC DNA]</scope>
    <source>
        <strain evidence="1 2">66/93</strain>
    </source>
</reference>
<sequence>MHVDGWRWHAARLPRVGGQLVWLDRDLPASAPTIGYALSAPDTLSATIDHTYEHLQAPDGQPLLLDHATLLVAEFDDVVQGAGILRSSQTSGEVLELDCEGFTSQGQGQRLTSTLTWGGPDAGLTGNGVDPYDVVRALVAFLEGRPRSDLGVTVDAGTTPYRLGAWHNARRLNEDGTLGPAAEVQDPPIPIDRVWAPADRKPAAATGKAVYWQYQLAWFDSHEAAAKLDELATQTPFDYRERYAWDGTGPDGKNGLAMRLQLGYPRLGARRRGPVVTDENLLGEPFVVSSTGTGYFNAVAAYGAGEGSAQVHTVVSVDDGRLYRQKVLEVPDATTVAALKAAAQMDLDRVSAPFDVAGLTLDGEHPNAPLGSFAVGDDIRVQASGEWGDVDLWVRVTGIDVDTDTSRIDVTCARSDSFDYSGGT</sequence>
<evidence type="ECO:0000313" key="1">
    <source>
        <dbReference type="EMBL" id="MEE2054655.1"/>
    </source>
</evidence>
<evidence type="ECO:0008006" key="3">
    <source>
        <dbReference type="Google" id="ProtNLM"/>
    </source>
</evidence>
<dbReference type="Proteomes" id="UP001348641">
    <property type="component" value="Unassembled WGS sequence"/>
</dbReference>
<dbReference type="EMBL" id="JAUUCC010000123">
    <property type="protein sequence ID" value="MEE2054655.1"/>
    <property type="molecule type" value="Genomic_DNA"/>
</dbReference>
<evidence type="ECO:0000313" key="2">
    <source>
        <dbReference type="Proteomes" id="UP001348641"/>
    </source>
</evidence>
<name>A0ABU7KZB6_9ACTN</name>
<comment type="caution">
    <text evidence="1">The sequence shown here is derived from an EMBL/GenBank/DDBJ whole genome shotgun (WGS) entry which is preliminary data.</text>
</comment>
<accession>A0ABU7KZB6</accession>
<dbReference type="RefSeq" id="WP_330161484.1">
    <property type="nucleotide sequence ID" value="NZ_JAUUCC010000123.1"/>
</dbReference>
<organism evidence="1 2">
    <name type="scientific">Nocardiopsis tropica</name>
    <dbReference type="NCBI Taxonomy" id="109330"/>
    <lineage>
        <taxon>Bacteria</taxon>
        <taxon>Bacillati</taxon>
        <taxon>Actinomycetota</taxon>
        <taxon>Actinomycetes</taxon>
        <taxon>Streptosporangiales</taxon>
        <taxon>Nocardiopsidaceae</taxon>
        <taxon>Nocardiopsis</taxon>
    </lineage>
</organism>
<gene>
    <name evidence="1" type="ORF">Q8A49_29575</name>
</gene>